<evidence type="ECO:0000256" key="3">
    <source>
        <dbReference type="ARBA" id="ARBA00022618"/>
    </source>
</evidence>
<accession>A0AAD5E5X0</accession>
<comment type="similarity">
    <text evidence="2">Belongs to the CLASP family.</text>
</comment>
<evidence type="ECO:0000256" key="2">
    <source>
        <dbReference type="ARBA" id="ARBA00009549"/>
    </source>
</evidence>
<keyword evidence="4" id="KW-0493">Microtubule</keyword>
<dbReference type="SUPFAM" id="SSF48371">
    <property type="entry name" value="ARM repeat"/>
    <property type="match status" value="1"/>
</dbReference>
<keyword evidence="3" id="KW-0132">Cell division</keyword>
<dbReference type="Proteomes" id="UP001206595">
    <property type="component" value="Unassembled WGS sequence"/>
</dbReference>
<dbReference type="RefSeq" id="XP_051442238.1">
    <property type="nucleotide sequence ID" value="XM_051590947.1"/>
</dbReference>
<dbReference type="GO" id="GO:0051301">
    <property type="term" value="P:cell division"/>
    <property type="evidence" value="ECO:0007669"/>
    <property type="project" value="UniProtKB-KW"/>
</dbReference>
<sequence>MATTDTPAAIEIASLHDLHAEAAAIQTHFKDKESEFNWEARESSIIRLRAILHGNASQTWPDEFAHDIHNLTDAILKGLQSLRTTLSLATLALIADLGSYLGSHLDNYTFDTLLQNLLRCALLSKRLVSTASMTATVTFLTETPFHSKVMSHISALSNDKSIQARQFAFAYACSFAQAHGAKSKGPFEKSGGIDLFSKMIQKGLSDAAPAVRSSAREGFWVFQSLWKDRGDK</sequence>
<dbReference type="InterPro" id="IPR016024">
    <property type="entry name" value="ARM-type_fold"/>
</dbReference>
<dbReference type="GO" id="GO:0005815">
    <property type="term" value="C:microtubule organizing center"/>
    <property type="evidence" value="ECO:0007669"/>
    <property type="project" value="TreeGrafter"/>
</dbReference>
<gene>
    <name evidence="7" type="ORF">K450DRAFT_252856</name>
</gene>
<keyword evidence="5" id="KW-0131">Cell cycle</keyword>
<protein>
    <recommendedName>
        <fullName evidence="6">CLASP N-terminal domain-containing protein</fullName>
    </recommendedName>
</protein>
<comment type="caution">
    <text evidence="7">The sequence shown here is derived from an EMBL/GenBank/DDBJ whole genome shotgun (WGS) entry which is preliminary data.</text>
</comment>
<dbReference type="GO" id="GO:0090307">
    <property type="term" value="P:mitotic spindle assembly"/>
    <property type="evidence" value="ECO:0007669"/>
    <property type="project" value="TreeGrafter"/>
</dbReference>
<dbReference type="Gene3D" id="1.25.10.10">
    <property type="entry name" value="Leucine-rich Repeat Variant"/>
    <property type="match status" value="1"/>
</dbReference>
<organism evidence="7 8">
    <name type="scientific">Umbelopsis ramanniana AG</name>
    <dbReference type="NCBI Taxonomy" id="1314678"/>
    <lineage>
        <taxon>Eukaryota</taxon>
        <taxon>Fungi</taxon>
        <taxon>Fungi incertae sedis</taxon>
        <taxon>Mucoromycota</taxon>
        <taxon>Mucoromycotina</taxon>
        <taxon>Umbelopsidomycetes</taxon>
        <taxon>Umbelopsidales</taxon>
        <taxon>Umbelopsidaceae</taxon>
        <taxon>Umbelopsis</taxon>
    </lineage>
</organism>
<dbReference type="AlphaFoldDB" id="A0AAD5E5X0"/>
<evidence type="ECO:0000256" key="1">
    <source>
        <dbReference type="ARBA" id="ARBA00004186"/>
    </source>
</evidence>
<reference evidence="7" key="2">
    <citation type="journal article" date="2022" name="Proc. Natl. Acad. Sci. U.S.A.">
        <title>Diploid-dominant life cycles characterize the early evolution of Fungi.</title>
        <authorList>
            <person name="Amses K.R."/>
            <person name="Simmons D.R."/>
            <person name="Longcore J.E."/>
            <person name="Mondo S.J."/>
            <person name="Seto K."/>
            <person name="Jeronimo G.H."/>
            <person name="Bonds A.E."/>
            <person name="Quandt C.A."/>
            <person name="Davis W.J."/>
            <person name="Chang Y."/>
            <person name="Federici B.A."/>
            <person name="Kuo A."/>
            <person name="LaButti K."/>
            <person name="Pangilinan J."/>
            <person name="Andreopoulos W."/>
            <person name="Tritt A."/>
            <person name="Riley R."/>
            <person name="Hundley H."/>
            <person name="Johnson J."/>
            <person name="Lipzen A."/>
            <person name="Barry K."/>
            <person name="Lang B.F."/>
            <person name="Cuomo C.A."/>
            <person name="Buchler N.E."/>
            <person name="Grigoriev I.V."/>
            <person name="Spatafora J.W."/>
            <person name="Stajich J.E."/>
            <person name="James T.Y."/>
        </authorList>
    </citation>
    <scope>NUCLEOTIDE SEQUENCE</scope>
    <source>
        <strain evidence="7">AG</strain>
    </source>
</reference>
<dbReference type="GO" id="GO:0005881">
    <property type="term" value="C:cytoplasmic microtubule"/>
    <property type="evidence" value="ECO:0007669"/>
    <property type="project" value="TreeGrafter"/>
</dbReference>
<evidence type="ECO:0000313" key="7">
    <source>
        <dbReference type="EMBL" id="KAI8577234.1"/>
    </source>
</evidence>
<comment type="subcellular location">
    <subcellularLocation>
        <location evidence="1">Cytoplasm</location>
        <location evidence="1">Cytoskeleton</location>
        <location evidence="1">Spindle</location>
    </subcellularLocation>
</comment>
<evidence type="ECO:0000259" key="6">
    <source>
        <dbReference type="Pfam" id="PF12348"/>
    </source>
</evidence>
<feature type="domain" description="CLASP N-terminal" evidence="6">
    <location>
        <begin position="19"/>
        <end position="231"/>
    </location>
</feature>
<proteinExistence type="inferred from homology"/>
<dbReference type="PANTHER" id="PTHR21567:SF9">
    <property type="entry name" value="CLIP-ASSOCIATING PROTEIN"/>
    <property type="match status" value="1"/>
</dbReference>
<evidence type="ECO:0000313" key="8">
    <source>
        <dbReference type="Proteomes" id="UP001206595"/>
    </source>
</evidence>
<keyword evidence="5" id="KW-0498">Mitosis</keyword>
<dbReference type="GeneID" id="75916290"/>
<evidence type="ECO:0000256" key="5">
    <source>
        <dbReference type="ARBA" id="ARBA00022776"/>
    </source>
</evidence>
<dbReference type="EMBL" id="MU620943">
    <property type="protein sequence ID" value="KAI8577234.1"/>
    <property type="molecule type" value="Genomic_DNA"/>
</dbReference>
<dbReference type="GO" id="GO:1990023">
    <property type="term" value="C:mitotic spindle midzone"/>
    <property type="evidence" value="ECO:0007669"/>
    <property type="project" value="TreeGrafter"/>
</dbReference>
<dbReference type="GO" id="GO:0008017">
    <property type="term" value="F:microtubule binding"/>
    <property type="evidence" value="ECO:0007669"/>
    <property type="project" value="TreeGrafter"/>
</dbReference>
<dbReference type="GO" id="GO:0005876">
    <property type="term" value="C:spindle microtubule"/>
    <property type="evidence" value="ECO:0007669"/>
    <property type="project" value="TreeGrafter"/>
</dbReference>
<dbReference type="Pfam" id="PF12348">
    <property type="entry name" value="CLASP_N"/>
    <property type="match status" value="1"/>
</dbReference>
<name>A0AAD5E5X0_UMBRA</name>
<dbReference type="InterPro" id="IPR024395">
    <property type="entry name" value="CLASP_N_dom"/>
</dbReference>
<keyword evidence="8" id="KW-1185">Reference proteome</keyword>
<dbReference type="PANTHER" id="PTHR21567">
    <property type="entry name" value="CLASP"/>
    <property type="match status" value="1"/>
</dbReference>
<evidence type="ECO:0000256" key="4">
    <source>
        <dbReference type="ARBA" id="ARBA00022701"/>
    </source>
</evidence>
<reference evidence="7" key="1">
    <citation type="submission" date="2021-06" db="EMBL/GenBank/DDBJ databases">
        <authorList>
            <consortium name="DOE Joint Genome Institute"/>
            <person name="Mondo S.J."/>
            <person name="Amses K.R."/>
            <person name="Simmons D.R."/>
            <person name="Longcore J.E."/>
            <person name="Seto K."/>
            <person name="Alves G.H."/>
            <person name="Bonds A.E."/>
            <person name="Quandt C.A."/>
            <person name="Davis W.J."/>
            <person name="Chang Y."/>
            <person name="Letcher P.M."/>
            <person name="Powell M.J."/>
            <person name="Kuo A."/>
            <person name="Labutti K."/>
            <person name="Pangilinan J."/>
            <person name="Andreopoulos W."/>
            <person name="Tritt A."/>
            <person name="Riley R."/>
            <person name="Hundley H."/>
            <person name="Johnson J."/>
            <person name="Lipzen A."/>
            <person name="Barry K."/>
            <person name="Berbee M.L."/>
            <person name="Buchler N.E."/>
            <person name="Grigoriev I.V."/>
            <person name="Spatafora J.W."/>
            <person name="Stajich J.E."/>
            <person name="James T.Y."/>
        </authorList>
    </citation>
    <scope>NUCLEOTIDE SEQUENCE</scope>
    <source>
        <strain evidence="7">AG</strain>
    </source>
</reference>
<dbReference type="InterPro" id="IPR011989">
    <property type="entry name" value="ARM-like"/>
</dbReference>